<evidence type="ECO:0000256" key="4">
    <source>
        <dbReference type="ARBA" id="ARBA00022741"/>
    </source>
</evidence>
<dbReference type="NCBIfam" id="TIGR00233">
    <property type="entry name" value="trpS"/>
    <property type="match status" value="1"/>
</dbReference>
<dbReference type="SUPFAM" id="SSF52374">
    <property type="entry name" value="Nucleotidylyl transferase"/>
    <property type="match status" value="1"/>
</dbReference>
<dbReference type="PANTHER" id="PTHR43766:SF1">
    <property type="entry name" value="TRYPTOPHAN--TRNA LIGASE, MITOCHONDRIAL"/>
    <property type="match status" value="1"/>
</dbReference>
<keyword evidence="7 9" id="KW-0030">Aminoacyl-tRNA synthetase</keyword>
<keyword evidence="5 9" id="KW-0067">ATP-binding</keyword>
<proteinExistence type="inferred from homology"/>
<accession>A0ABV4TXB2</accession>
<dbReference type="PANTHER" id="PTHR43766">
    <property type="entry name" value="TRYPTOPHAN--TRNA LIGASE, MITOCHONDRIAL"/>
    <property type="match status" value="1"/>
</dbReference>
<evidence type="ECO:0000256" key="7">
    <source>
        <dbReference type="ARBA" id="ARBA00023146"/>
    </source>
</evidence>
<comment type="similarity">
    <text evidence="1 9">Belongs to the class-I aminoacyl-tRNA synthetase family.</text>
</comment>
<dbReference type="EC" id="6.1.1.2" evidence="2 8"/>
<comment type="caution">
    <text evidence="10">The sequence shown here is derived from an EMBL/GenBank/DDBJ whole genome shotgun (WGS) entry which is preliminary data.</text>
</comment>
<dbReference type="Proteomes" id="UP001575181">
    <property type="component" value="Unassembled WGS sequence"/>
</dbReference>
<dbReference type="PRINTS" id="PR01039">
    <property type="entry name" value="TRNASYNTHTRP"/>
</dbReference>
<evidence type="ECO:0000256" key="9">
    <source>
        <dbReference type="RuleBase" id="RU363036"/>
    </source>
</evidence>
<name>A0ABV4TXB2_9GAMM</name>
<evidence type="ECO:0000256" key="2">
    <source>
        <dbReference type="ARBA" id="ARBA00013161"/>
    </source>
</evidence>
<dbReference type="InterPro" id="IPR001412">
    <property type="entry name" value="aa-tRNA-synth_I_CS"/>
</dbReference>
<evidence type="ECO:0000313" key="11">
    <source>
        <dbReference type="Proteomes" id="UP001575181"/>
    </source>
</evidence>
<dbReference type="CDD" id="cd00806">
    <property type="entry name" value="TrpRS_core"/>
    <property type="match status" value="1"/>
</dbReference>
<dbReference type="NCBIfam" id="NF008922">
    <property type="entry name" value="PRK12283.1"/>
    <property type="match status" value="1"/>
</dbReference>
<dbReference type="EMBL" id="JBGUAW010000010">
    <property type="protein sequence ID" value="MFA9461971.1"/>
    <property type="molecule type" value="Genomic_DNA"/>
</dbReference>
<keyword evidence="3 9" id="KW-0436">Ligase</keyword>
<sequence length="407" mass="45773">MTTTSQEQPQGKRILSGMRPTGRLHLGHYHGVLKNWRALQEANDCFFFVADWHALTTNYEDPRGIPEATWEMVVDWLAVGIDPGKAVLFVQSAVKQHAELHLLLSMITPLPWLERVPTFKDQQQKLADRNLATYGFLGYPLLQSADILIYKADGVPVGEDQLSHLDVTRHLARHFNWLYGREPDHEALVESGIKKMAKKAAGRFKKLRAAWRESGDEEALEQGRVLLEEQTNLGRDDFERLLGDLEGRGREILPEPEPLLTPDAKFPGLDGQKMSKSYGNTIGLREAPDAVEEKIRTMPTDPARVRRTDPGTPEKCPVWEFHQVYSDTETRAWAHEGCTTAGIGCIDCKGPVIQSVLAEQAPIREQAERLAADPERVWALVEEGNRKAEYVAEETLAETRSVMGLGR</sequence>
<evidence type="ECO:0000313" key="10">
    <source>
        <dbReference type="EMBL" id="MFA9461971.1"/>
    </source>
</evidence>
<gene>
    <name evidence="10" type="ORF">ACERLL_14195</name>
</gene>
<dbReference type="PROSITE" id="PS00178">
    <property type="entry name" value="AA_TRNA_LIGASE_I"/>
    <property type="match status" value="1"/>
</dbReference>
<dbReference type="Gene3D" id="3.40.50.620">
    <property type="entry name" value="HUPs"/>
    <property type="match status" value="1"/>
</dbReference>
<dbReference type="GO" id="GO:0004830">
    <property type="term" value="F:tryptophan-tRNA ligase activity"/>
    <property type="evidence" value="ECO:0007669"/>
    <property type="project" value="UniProtKB-EC"/>
</dbReference>
<dbReference type="InterPro" id="IPR002305">
    <property type="entry name" value="aa-tRNA-synth_Ic"/>
</dbReference>
<evidence type="ECO:0000256" key="1">
    <source>
        <dbReference type="ARBA" id="ARBA00005594"/>
    </source>
</evidence>
<dbReference type="RefSeq" id="WP_373656760.1">
    <property type="nucleotide sequence ID" value="NZ_JBGUAW010000010.1"/>
</dbReference>
<keyword evidence="6 9" id="KW-0648">Protein biosynthesis</keyword>
<reference evidence="10 11" key="1">
    <citation type="submission" date="2024-08" db="EMBL/GenBank/DDBJ databases">
        <title>Whole-genome sequencing of halo(alkali)philic microorganisms from hypersaline lakes.</title>
        <authorList>
            <person name="Sorokin D.Y."/>
            <person name="Merkel A.Y."/>
            <person name="Messina E."/>
            <person name="Yakimov M."/>
        </authorList>
    </citation>
    <scope>NUCLEOTIDE SEQUENCE [LARGE SCALE GENOMIC DNA]</scope>
    <source>
        <strain evidence="10 11">Cl-TMA</strain>
    </source>
</reference>
<dbReference type="Gene3D" id="1.10.240.10">
    <property type="entry name" value="Tyrosyl-Transfer RNA Synthetase"/>
    <property type="match status" value="1"/>
</dbReference>
<evidence type="ECO:0000256" key="6">
    <source>
        <dbReference type="ARBA" id="ARBA00022917"/>
    </source>
</evidence>
<dbReference type="Pfam" id="PF00579">
    <property type="entry name" value="tRNA-synt_1b"/>
    <property type="match status" value="2"/>
</dbReference>
<evidence type="ECO:0000256" key="5">
    <source>
        <dbReference type="ARBA" id="ARBA00022840"/>
    </source>
</evidence>
<protein>
    <recommendedName>
        <fullName evidence="2 8">Tryptophan--tRNA ligase</fullName>
        <ecNumber evidence="2 8">6.1.1.2</ecNumber>
    </recommendedName>
</protein>
<evidence type="ECO:0000256" key="3">
    <source>
        <dbReference type="ARBA" id="ARBA00022598"/>
    </source>
</evidence>
<dbReference type="InterPro" id="IPR002306">
    <property type="entry name" value="Trp-tRNA-ligase"/>
</dbReference>
<evidence type="ECO:0000256" key="8">
    <source>
        <dbReference type="NCBIfam" id="TIGR00233"/>
    </source>
</evidence>
<keyword evidence="11" id="KW-1185">Reference proteome</keyword>
<dbReference type="InterPro" id="IPR050203">
    <property type="entry name" value="Trp-tRNA_synthetase"/>
</dbReference>
<organism evidence="10 11">
    <name type="scientific">Thiohalorhabdus methylotrophus</name>
    <dbReference type="NCBI Taxonomy" id="3242694"/>
    <lineage>
        <taxon>Bacteria</taxon>
        <taxon>Pseudomonadati</taxon>
        <taxon>Pseudomonadota</taxon>
        <taxon>Gammaproteobacteria</taxon>
        <taxon>Thiohalorhabdales</taxon>
        <taxon>Thiohalorhabdaceae</taxon>
        <taxon>Thiohalorhabdus</taxon>
    </lineage>
</organism>
<keyword evidence="4 9" id="KW-0547">Nucleotide-binding</keyword>
<dbReference type="InterPro" id="IPR014729">
    <property type="entry name" value="Rossmann-like_a/b/a_fold"/>
</dbReference>